<protein>
    <submittedName>
        <fullName evidence="2 3">Uncharacterized protein LOC115880055</fullName>
    </submittedName>
</protein>
<dbReference type="RefSeq" id="XP_030753036.1">
    <property type="nucleotide sequence ID" value="XM_030897176.1"/>
</dbReference>
<dbReference type="OrthoDB" id="6705608at2759"/>
<sequence length="620" mass="73061">MFRLPVEIWSLIFKDLWRSDLINFCEAFNELDYLLGENIIKKFDAQGSYKFADVNFVKYMFENVQYHHIRALNINNLYWVPLDDLRNLLSFLPKLEELYALETNLGLKREDVKLYGNLRALAVCVSRNDYNKSDSLDNNLVKDHLCHVQRFCLKFTVEVRHRDLIEVFTNMSALREIWIEEYPSFSVNYREIVRNLKFLDKLVIKMTFALENVDYSIVGMDAVFKCRRFQSMVMYVKCAEEKLVPLGHTSFFPGISLLQLSWNRLSRYQHSVWYDVKAAEKIYMTGNVEDVQFEELNFSYGYACNFDFIFACWGILLTPNSRNLKKLCIKACVFQTNPFLKDDILKETCGRTLNYQLQDIIENCSKLQELELVHCARSCHLSRDVIKADCYTWISQFVHLEKLTVEVPIFDNGEFLIKVIQNCKKLKYLKVISCKMSNSNRGRIEYPPEWGSLSMDTITDTRVLIANDILNWNLSLAIKDAESLEDFFVESKQINLQFLLAGLKEISSCKLRRIHMYGKYKGSLFLPKSDLGIILKKNPQLIYLALEKMIRRNNKYKHNKAKYYYLYQTSELTSYLCCQHIHKNIQTLYKQDVEYVSIRNWLDIGQFDTNVSIIDLADFR</sequence>
<dbReference type="AlphaFoldDB" id="A0A6J2XNU1"/>
<name>A0A6J2XNU1_SITOR</name>
<organism evidence="1 3">
    <name type="scientific">Sitophilus oryzae</name>
    <name type="common">Rice weevil</name>
    <name type="synonym">Curculio oryzae</name>
    <dbReference type="NCBI Taxonomy" id="7048"/>
    <lineage>
        <taxon>Eukaryota</taxon>
        <taxon>Metazoa</taxon>
        <taxon>Ecdysozoa</taxon>
        <taxon>Arthropoda</taxon>
        <taxon>Hexapoda</taxon>
        <taxon>Insecta</taxon>
        <taxon>Pterygota</taxon>
        <taxon>Neoptera</taxon>
        <taxon>Endopterygota</taxon>
        <taxon>Coleoptera</taxon>
        <taxon>Polyphaga</taxon>
        <taxon>Cucujiformia</taxon>
        <taxon>Curculionidae</taxon>
        <taxon>Dryophthorinae</taxon>
        <taxon>Sitophilus</taxon>
    </lineage>
</organism>
<evidence type="ECO:0000313" key="3">
    <source>
        <dbReference type="RefSeq" id="XP_030753037.1"/>
    </source>
</evidence>
<accession>A0A6J2XNU1</accession>
<evidence type="ECO:0000313" key="2">
    <source>
        <dbReference type="RefSeq" id="XP_030753036.1"/>
    </source>
</evidence>
<dbReference type="RefSeq" id="XP_030753037.1">
    <property type="nucleotide sequence ID" value="XM_030897177.1"/>
</dbReference>
<dbReference type="Gene3D" id="3.80.10.10">
    <property type="entry name" value="Ribonuclease Inhibitor"/>
    <property type="match status" value="2"/>
</dbReference>
<proteinExistence type="predicted"/>
<keyword evidence="1" id="KW-1185">Reference proteome</keyword>
<dbReference type="InterPro" id="IPR032675">
    <property type="entry name" value="LRR_dom_sf"/>
</dbReference>
<dbReference type="GeneID" id="115880055"/>
<dbReference type="SUPFAM" id="SSF52047">
    <property type="entry name" value="RNI-like"/>
    <property type="match status" value="1"/>
</dbReference>
<dbReference type="KEGG" id="soy:115880055"/>
<gene>
    <name evidence="2 3" type="primary">LOC115880055</name>
</gene>
<dbReference type="Proteomes" id="UP000504635">
    <property type="component" value="Unplaced"/>
</dbReference>
<reference evidence="2 3" key="1">
    <citation type="submission" date="2025-04" db="UniProtKB">
        <authorList>
            <consortium name="RefSeq"/>
        </authorList>
    </citation>
    <scope>IDENTIFICATION</scope>
    <source>
        <tissue evidence="2 3">Gonads</tissue>
    </source>
</reference>
<evidence type="ECO:0000313" key="1">
    <source>
        <dbReference type="Proteomes" id="UP000504635"/>
    </source>
</evidence>